<accession>A0A5R9IF80</accession>
<gene>
    <name evidence="1" type="ORF">FE810_17010</name>
</gene>
<dbReference type="OrthoDB" id="9182826at2"/>
<evidence type="ECO:0008006" key="3">
    <source>
        <dbReference type="Google" id="ProtNLM"/>
    </source>
</evidence>
<organism evidence="1 2">
    <name type="scientific">Thalassotalea litorea</name>
    <dbReference type="NCBI Taxonomy" id="2020715"/>
    <lineage>
        <taxon>Bacteria</taxon>
        <taxon>Pseudomonadati</taxon>
        <taxon>Pseudomonadota</taxon>
        <taxon>Gammaproteobacteria</taxon>
        <taxon>Alteromonadales</taxon>
        <taxon>Colwelliaceae</taxon>
        <taxon>Thalassotalea</taxon>
    </lineage>
</organism>
<dbReference type="InterPro" id="IPR029278">
    <property type="entry name" value="Imm26"/>
</dbReference>
<comment type="caution">
    <text evidence="1">The sequence shown here is derived from an EMBL/GenBank/DDBJ whole genome shotgun (WGS) entry which is preliminary data.</text>
</comment>
<name>A0A5R9IF80_9GAMM</name>
<evidence type="ECO:0000313" key="1">
    <source>
        <dbReference type="EMBL" id="TLU59448.1"/>
    </source>
</evidence>
<protein>
    <recommendedName>
        <fullName evidence="3">Immunity protein 26</fullName>
    </recommendedName>
</protein>
<evidence type="ECO:0000313" key="2">
    <source>
        <dbReference type="Proteomes" id="UP000307790"/>
    </source>
</evidence>
<dbReference type="RefSeq" id="WP_138321871.1">
    <property type="nucleotide sequence ID" value="NZ_VCBC01000043.1"/>
</dbReference>
<sequence length="160" mass="18373">MELPTTNMLRQVPYRKRLKVGDVFRLAYPENKFIFGQIISLSASVGGFDNCIKIYIYDFITNDAENLVNLSSKKLMCEPLFVNRLGFSRGYMPIIANMHLPDSSCADEWCFYDVPFKKYLDENGIELTKPKQNIGTWGLSNYLVLDDLISKKLDLPLVDD</sequence>
<keyword evidence="2" id="KW-1185">Reference proteome</keyword>
<dbReference type="Pfam" id="PF15428">
    <property type="entry name" value="Imm26"/>
    <property type="match status" value="1"/>
</dbReference>
<dbReference type="EMBL" id="VCBC01000043">
    <property type="protein sequence ID" value="TLU59448.1"/>
    <property type="molecule type" value="Genomic_DNA"/>
</dbReference>
<reference evidence="1 2" key="1">
    <citation type="submission" date="2019-05" db="EMBL/GenBank/DDBJ databases">
        <title>Genome sequences of Thalassotalea litorea 1K03283.</title>
        <authorList>
            <person name="Zhang D."/>
        </authorList>
    </citation>
    <scope>NUCLEOTIDE SEQUENCE [LARGE SCALE GENOMIC DNA]</scope>
    <source>
        <strain evidence="1 2">MCCC 1K03283</strain>
    </source>
</reference>
<dbReference type="AlphaFoldDB" id="A0A5R9IF80"/>
<proteinExistence type="predicted"/>
<dbReference type="Proteomes" id="UP000307790">
    <property type="component" value="Unassembled WGS sequence"/>
</dbReference>